<dbReference type="Proteomes" id="UP001550603">
    <property type="component" value="Unassembled WGS sequence"/>
</dbReference>
<comment type="caution">
    <text evidence="3">The sequence shown here is derived from an EMBL/GenBank/DDBJ whole genome shotgun (WGS) entry which is preliminary data.</text>
</comment>
<dbReference type="RefSeq" id="WP_359784918.1">
    <property type="nucleotide sequence ID" value="NZ_JBEYBN010000002.1"/>
</dbReference>
<evidence type="ECO:0000313" key="4">
    <source>
        <dbReference type="Proteomes" id="UP001550603"/>
    </source>
</evidence>
<gene>
    <name evidence="3" type="ORF">ABZ568_01945</name>
</gene>
<dbReference type="EMBL" id="JBEYBN010000002">
    <property type="protein sequence ID" value="MEU2265218.1"/>
    <property type="molecule type" value="Genomic_DNA"/>
</dbReference>
<organism evidence="3 4">
    <name type="scientific">Streptomyces olindensis</name>
    <dbReference type="NCBI Taxonomy" id="358823"/>
    <lineage>
        <taxon>Bacteria</taxon>
        <taxon>Bacillati</taxon>
        <taxon>Actinomycetota</taxon>
        <taxon>Actinomycetes</taxon>
        <taxon>Kitasatosporales</taxon>
        <taxon>Streptomycetaceae</taxon>
        <taxon>Streptomyces</taxon>
    </lineage>
</organism>
<evidence type="ECO:0000256" key="2">
    <source>
        <dbReference type="SAM" id="Phobius"/>
    </source>
</evidence>
<sequence>MSDQLNHVLSLLAHGLLTELPAQLATAAIVAATAGAHRYARHRRTRNRDRPDTDDA</sequence>
<accession>A0ABV2XMI6</accession>
<keyword evidence="2" id="KW-0812">Transmembrane</keyword>
<feature type="transmembrane region" description="Helical" evidence="2">
    <location>
        <begin position="20"/>
        <end position="40"/>
    </location>
</feature>
<feature type="compositionally biased region" description="Basic residues" evidence="1">
    <location>
        <begin position="38"/>
        <end position="47"/>
    </location>
</feature>
<protein>
    <submittedName>
        <fullName evidence="3">Uncharacterized protein</fullName>
    </submittedName>
</protein>
<proteinExistence type="predicted"/>
<name>A0ABV2XMI6_9ACTN</name>
<evidence type="ECO:0000313" key="3">
    <source>
        <dbReference type="EMBL" id="MEU2265218.1"/>
    </source>
</evidence>
<keyword evidence="2" id="KW-1133">Transmembrane helix</keyword>
<keyword evidence="2" id="KW-0472">Membrane</keyword>
<evidence type="ECO:0000256" key="1">
    <source>
        <dbReference type="SAM" id="MobiDB-lite"/>
    </source>
</evidence>
<keyword evidence="4" id="KW-1185">Reference proteome</keyword>
<feature type="region of interest" description="Disordered" evidence="1">
    <location>
        <begin position="36"/>
        <end position="56"/>
    </location>
</feature>
<reference evidence="3 4" key="1">
    <citation type="submission" date="2024-06" db="EMBL/GenBank/DDBJ databases">
        <title>The Natural Products Discovery Center: Release of the First 8490 Sequenced Strains for Exploring Actinobacteria Biosynthetic Diversity.</title>
        <authorList>
            <person name="Kalkreuter E."/>
            <person name="Kautsar S.A."/>
            <person name="Yang D."/>
            <person name="Bader C.D."/>
            <person name="Teijaro C.N."/>
            <person name="Fluegel L."/>
            <person name="Davis C.M."/>
            <person name="Simpson J.R."/>
            <person name="Lauterbach L."/>
            <person name="Steele A.D."/>
            <person name="Gui C."/>
            <person name="Meng S."/>
            <person name="Li G."/>
            <person name="Viehrig K."/>
            <person name="Ye F."/>
            <person name="Su P."/>
            <person name="Kiefer A.F."/>
            <person name="Nichols A."/>
            <person name="Cepeda A.J."/>
            <person name="Yan W."/>
            <person name="Fan B."/>
            <person name="Jiang Y."/>
            <person name="Adhikari A."/>
            <person name="Zheng C.-J."/>
            <person name="Schuster L."/>
            <person name="Cowan T.M."/>
            <person name="Smanski M.J."/>
            <person name="Chevrette M.G."/>
            <person name="De Carvalho L.P.S."/>
            <person name="Shen B."/>
        </authorList>
    </citation>
    <scope>NUCLEOTIDE SEQUENCE [LARGE SCALE GENOMIC DNA]</scope>
    <source>
        <strain evidence="3 4">NPDC019583</strain>
    </source>
</reference>